<dbReference type="OrthoDB" id="7507242at2"/>
<keyword evidence="1" id="KW-0614">Plasmid</keyword>
<accession>W7DR70</accession>
<sequence>MDKKNNQLKSTAEDSNYKEFPELKVLDYQDMYDLVTKFIQNTILIKDIELAIITKTSNKISFSKLPFILLQIANIYHLPDKTYTVNKQKISLLQSEVMMNILFFGNEKISSVELAQAFNIRFNKGWASEQFAQYSKGFIPLYSNNLNIKPFLMNANKQFEDRCSIDAYFELHPEIVICNDPTKDIVIDAENI</sequence>
<geneLocation type="plasmid" evidence="1">
    <name>pB</name>
</geneLocation>
<keyword evidence="2" id="KW-1185">Reference proteome</keyword>
<proteinExistence type="predicted"/>
<protein>
    <submittedName>
        <fullName evidence="1">Uncharacterized protein</fullName>
    </submittedName>
</protein>
<gene>
    <name evidence="1" type="ORF">COMX_10425</name>
</gene>
<name>W7DR70_9PROT</name>
<reference evidence="1 2" key="1">
    <citation type="journal article" date="2014" name="Genome Announc.">
        <title>Draft Genome Sequence of Commensalibacter papalotli MX01, a Symbiont Identified from the Guts of Overwintering Monarch Butterflies.</title>
        <authorList>
            <person name="Servin-Garciduenas L.E."/>
            <person name="Sanchez-Quinto A."/>
            <person name="Martinez-Romero E."/>
        </authorList>
    </citation>
    <scope>NUCLEOTIDE SEQUENCE [LARGE SCALE GENOMIC DNA]</scope>
    <source>
        <strain evidence="2">MX-MONARCH01</strain>
        <plasmid evidence="1">pB</plasmid>
    </source>
</reference>
<dbReference type="EMBL" id="ATSX01000012">
    <property type="protein sequence ID" value="EUK17405.1"/>
    <property type="molecule type" value="Genomic_DNA"/>
</dbReference>
<dbReference type="Proteomes" id="UP000019250">
    <property type="component" value="Unassembled WGS sequence"/>
</dbReference>
<comment type="caution">
    <text evidence="1">The sequence shown here is derived from an EMBL/GenBank/DDBJ whole genome shotgun (WGS) entry which is preliminary data.</text>
</comment>
<dbReference type="AlphaFoldDB" id="W7DR70"/>
<dbReference type="RefSeq" id="WP_034341143.1">
    <property type="nucleotide sequence ID" value="NZ_ATSX01000012.1"/>
</dbReference>
<evidence type="ECO:0000313" key="2">
    <source>
        <dbReference type="Proteomes" id="UP000019250"/>
    </source>
</evidence>
<evidence type="ECO:0000313" key="1">
    <source>
        <dbReference type="EMBL" id="EUK17405.1"/>
    </source>
</evidence>
<organism evidence="1 2">
    <name type="scientific">Commensalibacter papalotli</name>
    <name type="common">ex Servin-Garciduenas et al. 2014</name>
    <dbReference type="NCBI Taxonomy" id="1208583"/>
    <lineage>
        <taxon>Bacteria</taxon>
        <taxon>Pseudomonadati</taxon>
        <taxon>Pseudomonadota</taxon>
        <taxon>Alphaproteobacteria</taxon>
        <taxon>Acetobacterales</taxon>
        <taxon>Acetobacteraceae</taxon>
    </lineage>
</organism>